<protein>
    <submittedName>
        <fullName evidence="1">Reverse</fullName>
    </submittedName>
</protein>
<dbReference type="EMBL" id="LBMM01018610">
    <property type="protein sequence ID" value="KMQ83740.1"/>
    <property type="molecule type" value="Genomic_DNA"/>
</dbReference>
<reference evidence="1 2" key="1">
    <citation type="submission" date="2015-04" db="EMBL/GenBank/DDBJ databases">
        <title>Lasius niger genome sequencing.</title>
        <authorList>
            <person name="Konorov E.A."/>
            <person name="Nikitin M.A."/>
            <person name="Kirill M.V."/>
            <person name="Chang P."/>
        </authorList>
    </citation>
    <scope>NUCLEOTIDE SEQUENCE [LARGE SCALE GENOMIC DNA]</scope>
    <source>
        <tissue evidence="1">Whole</tissue>
    </source>
</reference>
<dbReference type="Proteomes" id="UP000036403">
    <property type="component" value="Unassembled WGS sequence"/>
</dbReference>
<dbReference type="GO" id="GO:0071897">
    <property type="term" value="P:DNA biosynthetic process"/>
    <property type="evidence" value="ECO:0007669"/>
    <property type="project" value="UniProtKB-ARBA"/>
</dbReference>
<proteinExistence type="predicted"/>
<dbReference type="OrthoDB" id="7700848at2759"/>
<organism evidence="1 2">
    <name type="scientific">Lasius niger</name>
    <name type="common">Black garden ant</name>
    <dbReference type="NCBI Taxonomy" id="67767"/>
    <lineage>
        <taxon>Eukaryota</taxon>
        <taxon>Metazoa</taxon>
        <taxon>Ecdysozoa</taxon>
        <taxon>Arthropoda</taxon>
        <taxon>Hexapoda</taxon>
        <taxon>Insecta</taxon>
        <taxon>Pterygota</taxon>
        <taxon>Neoptera</taxon>
        <taxon>Endopterygota</taxon>
        <taxon>Hymenoptera</taxon>
        <taxon>Apocrita</taxon>
        <taxon>Aculeata</taxon>
        <taxon>Formicoidea</taxon>
        <taxon>Formicidae</taxon>
        <taxon>Formicinae</taxon>
        <taxon>Lasius</taxon>
        <taxon>Lasius</taxon>
    </lineage>
</organism>
<dbReference type="AlphaFoldDB" id="A0A0J7MTB3"/>
<evidence type="ECO:0000313" key="1">
    <source>
        <dbReference type="EMBL" id="KMQ83740.1"/>
    </source>
</evidence>
<accession>A0A0J7MTB3</accession>
<comment type="caution">
    <text evidence="1">The sequence shown here is derived from an EMBL/GenBank/DDBJ whole genome shotgun (WGS) entry which is preliminary data.</text>
</comment>
<dbReference type="SUPFAM" id="SSF56672">
    <property type="entry name" value="DNA/RNA polymerases"/>
    <property type="match status" value="1"/>
</dbReference>
<name>A0A0J7MTB3_LASNI</name>
<evidence type="ECO:0000313" key="2">
    <source>
        <dbReference type="Proteomes" id="UP000036403"/>
    </source>
</evidence>
<sequence length="256" mass="29344">MTELLNPDVRSDLLDSLFSRNNRPDPITDWGDFEWSNDWAVQQSEVTKVITQKSASTTKAPGPDGFGLTLWKKAPVRILEWMKFIFNKCLRSGVSPVAWKRANLALIPKASKPGAPKGRLPKVRPICLLDDIGKAFERIIVENCILAEYESGLMFIDKPIWFYEMAFNLRCSPSSEGDLRAVRTNGGFAFAISLDIRNAFNSVPWRVIRRALRHKGFRRQSRVQCFSTTVLHPRKWRQREKIRANQLIKCINVAVR</sequence>
<gene>
    <name evidence="1" type="ORF">RF55_19221</name>
</gene>
<keyword evidence="2" id="KW-1185">Reference proteome</keyword>
<dbReference type="InterPro" id="IPR043502">
    <property type="entry name" value="DNA/RNA_pol_sf"/>
</dbReference>
<dbReference type="PANTHER" id="PTHR19446">
    <property type="entry name" value="REVERSE TRANSCRIPTASES"/>
    <property type="match status" value="1"/>
</dbReference>
<dbReference type="PaxDb" id="67767-A0A0J7MTB3"/>